<dbReference type="Pfam" id="PF04055">
    <property type="entry name" value="Radical_SAM"/>
    <property type="match status" value="1"/>
</dbReference>
<dbReference type="PROSITE" id="PS51918">
    <property type="entry name" value="RADICAL_SAM"/>
    <property type="match status" value="1"/>
</dbReference>
<protein>
    <recommendedName>
        <fullName evidence="10">GTP 3',8-cyclase</fullName>
        <ecNumber evidence="10">4.1.99.22</ecNumber>
    </recommendedName>
    <alternativeName>
        <fullName evidence="10">Molybdenum cofactor biosynthesis protein A</fullName>
    </alternativeName>
</protein>
<dbReference type="InterPro" id="IPR058240">
    <property type="entry name" value="rSAM_sf"/>
</dbReference>
<reference evidence="12 13" key="1">
    <citation type="submission" date="2017-06" db="EMBL/GenBank/DDBJ databases">
        <authorList>
            <consortium name="Pathogen Informatics"/>
        </authorList>
    </citation>
    <scope>NUCLEOTIDE SEQUENCE [LARGE SCALE GENOMIC DNA]</scope>
    <source>
        <strain evidence="12 13">NCTC10570</strain>
    </source>
</reference>
<dbReference type="HAMAP" id="MF_01225_B">
    <property type="entry name" value="MoaA_B"/>
    <property type="match status" value="1"/>
</dbReference>
<feature type="binding site" evidence="10">
    <location>
        <position position="26"/>
    </location>
    <ligand>
        <name>S-adenosyl-L-methionine</name>
        <dbReference type="ChEBI" id="CHEBI:59789"/>
    </ligand>
</feature>
<sequence>MQDCFNRNIEYLRVSLTAKCNLCCVYCMPENGCVVTKETLTLDEFWRLIKLICKTGIKKIRLTGGEPLLYPKLLDLIRRIKTSTQIEEIALTTNGILLENKIEMLKQAGLDSINLSLDCLDKDLFFKITRGGNINSVLAGIDKACTSGIKLKINSVILKDINETEIIPLVNFAQKNNILLRFIELMPINAAQNYQGVDEVIILDKLTQFFGKAELILENNSPAHYYNFADLKVPVGFISAMSHKFCAKCNRIRLTSVGFLKPCLHDNRGLDLKSLLKKGTSDEELMQKIKKTIYTKPQCHHLNDVSFAQKETQSMSLIGG</sequence>
<dbReference type="RefSeq" id="WP_027890409.1">
    <property type="nucleotide sequence ID" value="NZ_LT906446.1"/>
</dbReference>
<dbReference type="GO" id="GO:0006777">
    <property type="term" value="P:Mo-molybdopterin cofactor biosynthetic process"/>
    <property type="evidence" value="ECO:0007669"/>
    <property type="project" value="UniProtKB-UniRule"/>
</dbReference>
<feature type="binding site" evidence="10">
    <location>
        <position position="92"/>
    </location>
    <ligand>
        <name>GTP</name>
        <dbReference type="ChEBI" id="CHEBI:37565"/>
    </ligand>
</feature>
<name>A0A239TXM5_9FIRM</name>
<comment type="cofactor">
    <cofactor evidence="10">
        <name>[4Fe-4S] cluster</name>
        <dbReference type="ChEBI" id="CHEBI:49883"/>
    </cofactor>
    <text evidence="10">Binds 2 [4Fe-4S] clusters. Binds 1 [4Fe-4S] cluster coordinated with 3 cysteines and an exchangeable S-adenosyl-L-methionine and 1 [4Fe-4S] cluster coordinated with 3 cysteines and the GTP-derived substrate.</text>
</comment>
<evidence type="ECO:0000313" key="12">
    <source>
        <dbReference type="EMBL" id="SNV02557.1"/>
    </source>
</evidence>
<dbReference type="PANTHER" id="PTHR22960">
    <property type="entry name" value="MOLYBDOPTERIN COFACTOR SYNTHESIS PROTEIN A"/>
    <property type="match status" value="1"/>
</dbReference>
<dbReference type="SFLD" id="SFLDG01067">
    <property type="entry name" value="SPASM/twitch_domain_containing"/>
    <property type="match status" value="1"/>
</dbReference>
<keyword evidence="3 10" id="KW-0479">Metal-binding</keyword>
<dbReference type="CDD" id="cd21117">
    <property type="entry name" value="Twitch_MoaA"/>
    <property type="match status" value="1"/>
</dbReference>
<dbReference type="SFLD" id="SFLDS00029">
    <property type="entry name" value="Radical_SAM"/>
    <property type="match status" value="1"/>
</dbReference>
<keyword evidence="1 10" id="KW-0004">4Fe-4S</keyword>
<accession>A0A239TXM5</accession>
<dbReference type="EMBL" id="LT906446">
    <property type="protein sequence ID" value="SNV02557.1"/>
    <property type="molecule type" value="Genomic_DNA"/>
</dbReference>
<evidence type="ECO:0000256" key="7">
    <source>
        <dbReference type="ARBA" id="ARBA00023134"/>
    </source>
</evidence>
<dbReference type="PANTHER" id="PTHR22960:SF0">
    <property type="entry name" value="MOLYBDENUM COFACTOR BIOSYNTHESIS PROTEIN 1"/>
    <property type="match status" value="1"/>
</dbReference>
<feature type="binding site" evidence="10">
    <location>
        <position position="20"/>
    </location>
    <ligand>
        <name>[4Fe-4S] cluster</name>
        <dbReference type="ChEBI" id="CHEBI:49883"/>
        <label>1</label>
        <note>4Fe-4S-S-AdoMet</note>
    </ligand>
</feature>
<feature type="binding site" evidence="10">
    <location>
        <position position="249"/>
    </location>
    <ligand>
        <name>[4Fe-4S] cluster</name>
        <dbReference type="ChEBI" id="CHEBI:49883"/>
        <label>2</label>
        <note>4Fe-4S-substrate</note>
    </ligand>
</feature>
<comment type="function">
    <text evidence="10">Catalyzes the cyclization of GTP to (8S)-3',8-cyclo-7,8-dihydroguanosine 5'-triphosphate.</text>
</comment>
<dbReference type="InterPro" id="IPR010505">
    <property type="entry name" value="MoaA_twitch"/>
</dbReference>
<dbReference type="GeneID" id="78507624"/>
<keyword evidence="4 10" id="KW-0547">Nucleotide-binding</keyword>
<dbReference type="CDD" id="cd01335">
    <property type="entry name" value="Radical_SAM"/>
    <property type="match status" value="1"/>
</dbReference>
<dbReference type="NCBIfam" id="NF001199">
    <property type="entry name" value="PRK00164.2-1"/>
    <property type="match status" value="1"/>
</dbReference>
<evidence type="ECO:0000256" key="4">
    <source>
        <dbReference type="ARBA" id="ARBA00022741"/>
    </source>
</evidence>
<keyword evidence="7 10" id="KW-0342">GTP-binding</keyword>
<dbReference type="EC" id="4.1.99.22" evidence="10"/>
<evidence type="ECO:0000256" key="9">
    <source>
        <dbReference type="ARBA" id="ARBA00023239"/>
    </source>
</evidence>
<feature type="binding site" evidence="10">
    <location>
        <position position="246"/>
    </location>
    <ligand>
        <name>[4Fe-4S] cluster</name>
        <dbReference type="ChEBI" id="CHEBI:49883"/>
        <label>2</label>
        <note>4Fe-4S-substrate</note>
    </ligand>
</feature>
<feature type="binding site" evidence="10">
    <location>
        <position position="65"/>
    </location>
    <ligand>
        <name>S-adenosyl-L-methionine</name>
        <dbReference type="ChEBI" id="CHEBI:59789"/>
    </ligand>
</feature>
<dbReference type="GO" id="GO:0061799">
    <property type="term" value="F:cyclic pyranopterin monophosphate synthase activity"/>
    <property type="evidence" value="ECO:0007669"/>
    <property type="project" value="TreeGrafter"/>
</dbReference>
<gene>
    <name evidence="12" type="primary">moaA_1</name>
    <name evidence="10" type="synonym">moaA</name>
    <name evidence="12" type="ORF">SAMEA4364220_01629</name>
</gene>
<evidence type="ECO:0000256" key="1">
    <source>
        <dbReference type="ARBA" id="ARBA00022485"/>
    </source>
</evidence>
<evidence type="ECO:0000256" key="8">
    <source>
        <dbReference type="ARBA" id="ARBA00023150"/>
    </source>
</evidence>
<keyword evidence="13" id="KW-1185">Reference proteome</keyword>
<dbReference type="Proteomes" id="UP000215383">
    <property type="component" value="Chromosome 1"/>
</dbReference>
<dbReference type="SMART" id="SM00729">
    <property type="entry name" value="Elp3"/>
    <property type="match status" value="1"/>
</dbReference>
<evidence type="ECO:0000259" key="11">
    <source>
        <dbReference type="PROSITE" id="PS51918"/>
    </source>
</evidence>
<feature type="binding site" evidence="10">
    <location>
        <position position="27"/>
    </location>
    <ligand>
        <name>[4Fe-4S] cluster</name>
        <dbReference type="ChEBI" id="CHEBI:49883"/>
        <label>1</label>
        <note>4Fe-4S-S-AdoMet</note>
    </ligand>
</feature>
<comment type="subunit">
    <text evidence="10">Monomer and homodimer.</text>
</comment>
<dbReference type="SFLD" id="SFLDG01386">
    <property type="entry name" value="main_SPASM_domain-containing"/>
    <property type="match status" value="1"/>
</dbReference>
<dbReference type="InterPro" id="IPR013785">
    <property type="entry name" value="Aldolase_TIM"/>
</dbReference>
<dbReference type="SUPFAM" id="SSF102114">
    <property type="entry name" value="Radical SAM enzymes"/>
    <property type="match status" value="1"/>
</dbReference>
<feature type="binding site" evidence="10">
    <location>
        <position position="61"/>
    </location>
    <ligand>
        <name>GTP</name>
        <dbReference type="ChEBI" id="CHEBI:37565"/>
    </ligand>
</feature>
<dbReference type="GO" id="GO:0061798">
    <property type="term" value="F:GTP 3',8'-cyclase activity"/>
    <property type="evidence" value="ECO:0007669"/>
    <property type="project" value="UniProtKB-UniRule"/>
</dbReference>
<feature type="binding site" evidence="10">
    <location>
        <position position="186"/>
    </location>
    <ligand>
        <name>S-adenosyl-L-methionine</name>
        <dbReference type="ChEBI" id="CHEBI:59789"/>
    </ligand>
</feature>
<comment type="catalytic activity">
    <reaction evidence="10">
        <text>GTP + AH2 + S-adenosyl-L-methionine = (8S)-3',8-cyclo-7,8-dihydroguanosine 5'-triphosphate + 5'-deoxyadenosine + L-methionine + A + H(+)</text>
        <dbReference type="Rhea" id="RHEA:49576"/>
        <dbReference type="ChEBI" id="CHEBI:13193"/>
        <dbReference type="ChEBI" id="CHEBI:15378"/>
        <dbReference type="ChEBI" id="CHEBI:17319"/>
        <dbReference type="ChEBI" id="CHEBI:17499"/>
        <dbReference type="ChEBI" id="CHEBI:37565"/>
        <dbReference type="ChEBI" id="CHEBI:57844"/>
        <dbReference type="ChEBI" id="CHEBI:59789"/>
        <dbReference type="ChEBI" id="CHEBI:131766"/>
        <dbReference type="EC" id="4.1.99.22"/>
    </reaction>
</comment>
<evidence type="ECO:0000256" key="3">
    <source>
        <dbReference type="ARBA" id="ARBA00022723"/>
    </source>
</evidence>
<proteinExistence type="inferred from homology"/>
<organism evidence="12 13">
    <name type="scientific">Megamonas hypermegale</name>
    <dbReference type="NCBI Taxonomy" id="158847"/>
    <lineage>
        <taxon>Bacteria</taxon>
        <taxon>Bacillati</taxon>
        <taxon>Bacillota</taxon>
        <taxon>Negativicutes</taxon>
        <taxon>Selenomonadales</taxon>
        <taxon>Selenomonadaceae</taxon>
        <taxon>Megamonas</taxon>
    </lineage>
</organism>
<dbReference type="InterPro" id="IPR040064">
    <property type="entry name" value="MoaA-like"/>
</dbReference>
<dbReference type="UniPathway" id="UPA00344"/>
<dbReference type="Pfam" id="PF06463">
    <property type="entry name" value="Mob_synth_C"/>
    <property type="match status" value="1"/>
</dbReference>
<feature type="binding site" evidence="10">
    <location>
        <position position="152"/>
    </location>
    <ligand>
        <name>GTP</name>
        <dbReference type="ChEBI" id="CHEBI:37565"/>
    </ligand>
</feature>
<dbReference type="SFLD" id="SFLDG01383">
    <property type="entry name" value="cyclic_pyranopterin_phosphate"/>
    <property type="match status" value="1"/>
</dbReference>
<dbReference type="GO" id="GO:0051539">
    <property type="term" value="F:4 iron, 4 sulfur cluster binding"/>
    <property type="evidence" value="ECO:0007669"/>
    <property type="project" value="UniProtKB-UniRule"/>
</dbReference>
<feature type="domain" description="Radical SAM core" evidence="11">
    <location>
        <begin position="4"/>
        <end position="223"/>
    </location>
</feature>
<dbReference type="InterPro" id="IPR013483">
    <property type="entry name" value="MoaA"/>
</dbReference>
<keyword evidence="5 10" id="KW-0408">Iron</keyword>
<feature type="binding site" evidence="10">
    <location>
        <position position="13"/>
    </location>
    <ligand>
        <name>GTP</name>
        <dbReference type="ChEBI" id="CHEBI:37565"/>
    </ligand>
</feature>
<keyword evidence="6 10" id="KW-0411">Iron-sulfur</keyword>
<dbReference type="NCBIfam" id="TIGR02666">
    <property type="entry name" value="moaA"/>
    <property type="match status" value="1"/>
</dbReference>
<feature type="binding site" evidence="10">
    <location>
        <position position="24"/>
    </location>
    <ligand>
        <name>[4Fe-4S] cluster</name>
        <dbReference type="ChEBI" id="CHEBI:49883"/>
        <label>1</label>
        <note>4Fe-4S-S-AdoMet</note>
    </ligand>
</feature>
<dbReference type="Gene3D" id="3.20.20.70">
    <property type="entry name" value="Aldolase class I"/>
    <property type="match status" value="1"/>
</dbReference>
<feature type="binding site" evidence="10">
    <location>
        <position position="263"/>
    </location>
    <ligand>
        <name>[4Fe-4S] cluster</name>
        <dbReference type="ChEBI" id="CHEBI:49883"/>
        <label>2</label>
        <note>4Fe-4S-substrate</note>
    </ligand>
</feature>
<keyword evidence="2 10" id="KW-0949">S-adenosyl-L-methionine</keyword>
<dbReference type="InterPro" id="IPR006638">
    <property type="entry name" value="Elp3/MiaA/NifB-like_rSAM"/>
</dbReference>
<evidence type="ECO:0000313" key="13">
    <source>
        <dbReference type="Proteomes" id="UP000215383"/>
    </source>
</evidence>
<keyword evidence="8 10" id="KW-0501">Molybdenum cofactor biosynthesis</keyword>
<dbReference type="GO" id="GO:0046872">
    <property type="term" value="F:metal ion binding"/>
    <property type="evidence" value="ECO:0007669"/>
    <property type="project" value="UniProtKB-KW"/>
</dbReference>
<evidence type="ECO:0000256" key="10">
    <source>
        <dbReference type="HAMAP-Rule" id="MF_01225"/>
    </source>
</evidence>
<dbReference type="InterPro" id="IPR050105">
    <property type="entry name" value="MoCo_biosynth_MoaA/MoaC"/>
</dbReference>
<dbReference type="AlphaFoldDB" id="A0A239TXM5"/>
<comment type="similarity">
    <text evidence="10">Belongs to the radical SAM superfamily. MoaA family.</text>
</comment>
<evidence type="ECO:0000256" key="5">
    <source>
        <dbReference type="ARBA" id="ARBA00023004"/>
    </source>
</evidence>
<comment type="pathway">
    <text evidence="10">Cofactor biosynthesis; molybdopterin biosynthesis.</text>
</comment>
<dbReference type="InterPro" id="IPR007197">
    <property type="entry name" value="rSAM"/>
</dbReference>
<dbReference type="GO" id="GO:1904047">
    <property type="term" value="F:S-adenosyl-L-methionine binding"/>
    <property type="evidence" value="ECO:0007669"/>
    <property type="project" value="UniProtKB-UniRule"/>
</dbReference>
<evidence type="ECO:0000256" key="2">
    <source>
        <dbReference type="ARBA" id="ARBA00022691"/>
    </source>
</evidence>
<keyword evidence="9 10" id="KW-0456">Lyase</keyword>
<feature type="binding site" evidence="10">
    <location>
        <position position="116"/>
    </location>
    <ligand>
        <name>S-adenosyl-L-methionine</name>
        <dbReference type="ChEBI" id="CHEBI:59789"/>
    </ligand>
</feature>
<evidence type="ECO:0000256" key="6">
    <source>
        <dbReference type="ARBA" id="ARBA00023014"/>
    </source>
</evidence>
<dbReference type="eggNOG" id="COG2896">
    <property type="taxonomic scope" value="Bacteria"/>
</dbReference>
<feature type="binding site" evidence="10">
    <location>
        <begin position="251"/>
        <end position="253"/>
    </location>
    <ligand>
        <name>GTP</name>
        <dbReference type="ChEBI" id="CHEBI:37565"/>
    </ligand>
</feature>
<dbReference type="GO" id="GO:0005525">
    <property type="term" value="F:GTP binding"/>
    <property type="evidence" value="ECO:0007669"/>
    <property type="project" value="UniProtKB-UniRule"/>
</dbReference>